<name>A0A6N6WCL8_9BURK</name>
<organism evidence="2 3">
    <name type="scientific">Paraburkholderia madseniana</name>
    <dbReference type="NCBI Taxonomy" id="2599607"/>
    <lineage>
        <taxon>Bacteria</taxon>
        <taxon>Pseudomonadati</taxon>
        <taxon>Pseudomonadota</taxon>
        <taxon>Betaproteobacteria</taxon>
        <taxon>Burkholderiales</taxon>
        <taxon>Burkholderiaceae</taxon>
        <taxon>Paraburkholderia</taxon>
    </lineage>
</organism>
<dbReference type="OrthoDB" id="8595775at2"/>
<dbReference type="Proteomes" id="UP000463700">
    <property type="component" value="Unassembled WGS sequence"/>
</dbReference>
<dbReference type="AlphaFoldDB" id="A0A6N6WCL8"/>
<comment type="caution">
    <text evidence="2">The sequence shown here is derived from an EMBL/GenBank/DDBJ whole genome shotgun (WGS) entry which is preliminary data.</text>
</comment>
<accession>A0A6N6WCL8</accession>
<evidence type="ECO:0000313" key="2">
    <source>
        <dbReference type="EMBL" id="KAE8758405.1"/>
    </source>
</evidence>
<gene>
    <name evidence="2" type="ORF">FSO04_18590</name>
</gene>
<proteinExistence type="predicted"/>
<sequence>MKIKCDMGFARLALYACITASLAACEHSAPSESDAKQAVTDTLGDCKYFELKGFKKTNGIPGDSGSDYRVEVHYTVRMSPDSDVKDYVKQWSTLYDRYQSMKADAEQKSNDYYSQKQAYVDANPNDLSAGQTFEAQHQDQYKPMMDEKIEVGNLASRLNLNSPGQFFRSRIVQTCPNVTLPFLSNFFRGKPTDLADDVDMEFTQTISMIKTDNGWQEAR</sequence>
<protein>
    <submittedName>
        <fullName evidence="2">Uncharacterized protein</fullName>
    </submittedName>
</protein>
<evidence type="ECO:0000256" key="1">
    <source>
        <dbReference type="SAM" id="SignalP"/>
    </source>
</evidence>
<dbReference type="PROSITE" id="PS51257">
    <property type="entry name" value="PROKAR_LIPOPROTEIN"/>
    <property type="match status" value="1"/>
</dbReference>
<feature type="signal peptide" evidence="1">
    <location>
        <begin position="1"/>
        <end position="23"/>
    </location>
</feature>
<dbReference type="EMBL" id="VOSW01000033">
    <property type="protein sequence ID" value="KAE8758405.1"/>
    <property type="molecule type" value="Genomic_DNA"/>
</dbReference>
<feature type="chain" id="PRO_5026742111" evidence="1">
    <location>
        <begin position="24"/>
        <end position="219"/>
    </location>
</feature>
<dbReference type="RefSeq" id="WP_154561223.1">
    <property type="nucleotide sequence ID" value="NZ_VOSW01000033.1"/>
</dbReference>
<keyword evidence="1" id="KW-0732">Signal</keyword>
<reference evidence="2 3" key="1">
    <citation type="journal article" date="2020" name="Int. J. Syst. Evol. Microbiol.">
        <title>Paraburkholderia madseniana sp. nov., a phenolic acid-degrading bacterium isolated from acidic forest soil.</title>
        <authorList>
            <person name="Wilhelm R.C."/>
            <person name="Murphy S.J.L."/>
            <person name="Feriancek N.M."/>
            <person name="Karasz D.C."/>
            <person name="DeRito C.M."/>
            <person name="Newman J.D."/>
            <person name="Buckley D.H."/>
        </authorList>
    </citation>
    <scope>NUCLEOTIDE SEQUENCE [LARGE SCALE GENOMIC DNA]</scope>
    <source>
        <strain evidence="2 3">RP11</strain>
    </source>
</reference>
<evidence type="ECO:0000313" key="3">
    <source>
        <dbReference type="Proteomes" id="UP000463700"/>
    </source>
</evidence>